<evidence type="ECO:0000313" key="2">
    <source>
        <dbReference type="Proteomes" id="UP000620262"/>
    </source>
</evidence>
<keyword evidence="2" id="KW-1185">Reference proteome</keyword>
<comment type="caution">
    <text evidence="1">The sequence shown here is derived from an EMBL/GenBank/DDBJ whole genome shotgun (WGS) entry which is preliminary data.</text>
</comment>
<proteinExistence type="predicted"/>
<evidence type="ECO:0000313" key="1">
    <source>
        <dbReference type="EMBL" id="MBE1508621.1"/>
    </source>
</evidence>
<protein>
    <submittedName>
        <fullName evidence="1">Uncharacterized protein</fullName>
    </submittedName>
</protein>
<organism evidence="1 2">
    <name type="scientific">Rhizobium viscosum</name>
    <name type="common">Arthrobacter viscosus</name>
    <dbReference type="NCBI Taxonomy" id="1673"/>
    <lineage>
        <taxon>Bacteria</taxon>
        <taxon>Pseudomonadati</taxon>
        <taxon>Pseudomonadota</taxon>
        <taxon>Alphaproteobacteria</taxon>
        <taxon>Hyphomicrobiales</taxon>
        <taxon>Rhizobiaceae</taxon>
        <taxon>Rhizobium/Agrobacterium group</taxon>
        <taxon>Rhizobium</taxon>
    </lineage>
</organism>
<name>A0ABR9IZG6_RHIVS</name>
<dbReference type="Proteomes" id="UP000620262">
    <property type="component" value="Unassembled WGS sequence"/>
</dbReference>
<gene>
    <name evidence="1" type="ORF">H4W29_005866</name>
</gene>
<reference evidence="1 2" key="1">
    <citation type="submission" date="2020-10" db="EMBL/GenBank/DDBJ databases">
        <title>Sequencing the genomes of 1000 actinobacteria strains.</title>
        <authorList>
            <person name="Klenk H.-P."/>
        </authorList>
    </citation>
    <scope>NUCLEOTIDE SEQUENCE [LARGE SCALE GENOMIC DNA]</scope>
    <source>
        <strain evidence="1 2">DSM 7307</strain>
    </source>
</reference>
<sequence length="125" mass="13692">MINKLHATMARAQLRHTGGNIYVRKTRIEGVTIPLVRSRTPACFETIEVSIEKGEQDHATLDASAVMVNDHSALRTDWMPFAGRRASGYGGGIPYTAAEMSAEKMVVYQEIGPVGRPRYSISAAQ</sequence>
<accession>A0ABR9IZG6</accession>
<dbReference type="EMBL" id="JADBEC010000002">
    <property type="protein sequence ID" value="MBE1508621.1"/>
    <property type="molecule type" value="Genomic_DNA"/>
</dbReference>